<keyword evidence="2" id="KW-1185">Reference proteome</keyword>
<name>A0A8T0HZV4_CERPU</name>
<dbReference type="EMBL" id="CM026425">
    <property type="protein sequence ID" value="KAG0575943.1"/>
    <property type="molecule type" value="Genomic_DNA"/>
</dbReference>
<sequence length="109" mass="12324">MSSGLAISSILFRLRSRNDSIRSPSKKLRASTVFRSLLNDRHCSWLSPPTPLITFTRACWSFCRNRNCSWGSDAITPITPFTVTNSSLHNITAQQHREQGLPNHNGRLQ</sequence>
<dbReference type="Proteomes" id="UP000822688">
    <property type="component" value="Chromosome 5"/>
</dbReference>
<proteinExistence type="predicted"/>
<dbReference type="AlphaFoldDB" id="A0A8T0HZV4"/>
<evidence type="ECO:0000313" key="2">
    <source>
        <dbReference type="Proteomes" id="UP000822688"/>
    </source>
</evidence>
<gene>
    <name evidence="1" type="ORF">KC19_5G042300</name>
</gene>
<reference evidence="1" key="1">
    <citation type="submission" date="2020-06" db="EMBL/GenBank/DDBJ databases">
        <title>WGS assembly of Ceratodon purpureus strain R40.</title>
        <authorList>
            <person name="Carey S.B."/>
            <person name="Jenkins J."/>
            <person name="Shu S."/>
            <person name="Lovell J.T."/>
            <person name="Sreedasyam A."/>
            <person name="Maumus F."/>
            <person name="Tiley G.P."/>
            <person name="Fernandez-Pozo N."/>
            <person name="Barry K."/>
            <person name="Chen C."/>
            <person name="Wang M."/>
            <person name="Lipzen A."/>
            <person name="Daum C."/>
            <person name="Saski C.A."/>
            <person name="Payton A.C."/>
            <person name="Mcbreen J.C."/>
            <person name="Conrad R.E."/>
            <person name="Kollar L.M."/>
            <person name="Olsson S."/>
            <person name="Huttunen S."/>
            <person name="Landis J.B."/>
            <person name="Wickett N.J."/>
            <person name="Johnson M.G."/>
            <person name="Rensing S.A."/>
            <person name="Grimwood J."/>
            <person name="Schmutz J."/>
            <person name="Mcdaniel S.F."/>
        </authorList>
    </citation>
    <scope>NUCLEOTIDE SEQUENCE</scope>
    <source>
        <strain evidence="1">R40</strain>
    </source>
</reference>
<evidence type="ECO:0000313" key="1">
    <source>
        <dbReference type="EMBL" id="KAG0575943.1"/>
    </source>
</evidence>
<accession>A0A8T0HZV4</accession>
<protein>
    <submittedName>
        <fullName evidence="1">Uncharacterized protein</fullName>
    </submittedName>
</protein>
<organism evidence="1 2">
    <name type="scientific">Ceratodon purpureus</name>
    <name type="common">Fire moss</name>
    <name type="synonym">Dicranum purpureum</name>
    <dbReference type="NCBI Taxonomy" id="3225"/>
    <lineage>
        <taxon>Eukaryota</taxon>
        <taxon>Viridiplantae</taxon>
        <taxon>Streptophyta</taxon>
        <taxon>Embryophyta</taxon>
        <taxon>Bryophyta</taxon>
        <taxon>Bryophytina</taxon>
        <taxon>Bryopsida</taxon>
        <taxon>Dicranidae</taxon>
        <taxon>Pseudoditrichales</taxon>
        <taxon>Ditrichaceae</taxon>
        <taxon>Ceratodon</taxon>
    </lineage>
</organism>
<comment type="caution">
    <text evidence="1">The sequence shown here is derived from an EMBL/GenBank/DDBJ whole genome shotgun (WGS) entry which is preliminary data.</text>
</comment>